<keyword evidence="1" id="KW-1003">Cell membrane</keyword>
<evidence type="ECO:0000256" key="3">
    <source>
        <dbReference type="ARBA" id="ARBA00022989"/>
    </source>
</evidence>
<dbReference type="Pfam" id="PF00092">
    <property type="entry name" value="VWA"/>
    <property type="match status" value="1"/>
</dbReference>
<evidence type="ECO:0000256" key="2">
    <source>
        <dbReference type="ARBA" id="ARBA00022692"/>
    </source>
</evidence>
<dbReference type="AlphaFoldDB" id="A0A930YUI4"/>
<proteinExistence type="predicted"/>
<dbReference type="SUPFAM" id="SSF53300">
    <property type="entry name" value="vWA-like"/>
    <property type="match status" value="1"/>
</dbReference>
<dbReference type="PROSITE" id="PS50234">
    <property type="entry name" value="VWFA"/>
    <property type="match status" value="1"/>
</dbReference>
<comment type="caution">
    <text evidence="7">The sequence shown here is derived from an EMBL/GenBank/DDBJ whole genome shotgun (WGS) entry which is preliminary data.</text>
</comment>
<keyword evidence="8" id="KW-1185">Reference proteome</keyword>
<dbReference type="RefSeq" id="WP_194738541.1">
    <property type="nucleotide sequence ID" value="NZ_JADKYY010000002.1"/>
</dbReference>
<accession>A0A930YUI4</accession>
<reference evidence="7" key="1">
    <citation type="submission" date="2020-11" db="EMBL/GenBank/DDBJ databases">
        <title>Genome seq and assembly of Planobacterium sp.</title>
        <authorList>
            <person name="Chhetri G."/>
        </authorList>
    </citation>
    <scope>NUCLEOTIDE SEQUENCE</scope>
    <source>
        <strain evidence="7">GCR5</strain>
    </source>
</reference>
<dbReference type="Proteomes" id="UP000694480">
    <property type="component" value="Unassembled WGS sequence"/>
</dbReference>
<dbReference type="InterPro" id="IPR036465">
    <property type="entry name" value="vWFA_dom_sf"/>
</dbReference>
<feature type="domain" description="VWFA" evidence="6">
    <location>
        <begin position="90"/>
        <end position="285"/>
    </location>
</feature>
<protein>
    <submittedName>
        <fullName evidence="7">VWA domain-containing protein</fullName>
    </submittedName>
</protein>
<evidence type="ECO:0000256" key="4">
    <source>
        <dbReference type="ARBA" id="ARBA00023136"/>
    </source>
</evidence>
<dbReference type="PANTHER" id="PTHR22550:SF5">
    <property type="entry name" value="LEUCINE ZIPPER PROTEIN 4"/>
    <property type="match status" value="1"/>
</dbReference>
<keyword evidence="4 5" id="KW-0472">Membrane</keyword>
<evidence type="ECO:0000313" key="8">
    <source>
        <dbReference type="Proteomes" id="UP000694480"/>
    </source>
</evidence>
<dbReference type="PANTHER" id="PTHR22550">
    <property type="entry name" value="SPORE GERMINATION PROTEIN"/>
    <property type="match status" value="1"/>
</dbReference>
<dbReference type="InterPro" id="IPR050768">
    <property type="entry name" value="UPF0353/GerABKA_families"/>
</dbReference>
<sequence length="331" mass="37199">MFDFNFEFHNPYWLLLFLVFIPLFLLRRSNVEKSIVVPATQGMTESTSAIWIKRFLHFTKYMVLAFLILAMARPRTFTVSQNEDPEKGIDILLAVDVSLSMLSRDLEPDRLSALQRIAVDFVKQRTGDRIGLVTYSGEALTKVPVTTDHQVLIEEIQSINPLELSPGTAIGEGLGVAVSHLRTSTSKSKVIVLMTDGVNTIENAMPAQTAAELAASMGIKVYTIGIGTNGLALMPTNVDLFGDLVFTETEVQIDEPALLDIARTTGGKYFRATSNSTLQQVYQEINQLEKSQINSSKMYNYKEFYIFLLWAALALLVLDAFFRWWIYKFIT</sequence>
<feature type="transmembrane region" description="Helical" evidence="5">
    <location>
        <begin position="304"/>
        <end position="326"/>
    </location>
</feature>
<evidence type="ECO:0000313" key="7">
    <source>
        <dbReference type="EMBL" id="MBF5026608.1"/>
    </source>
</evidence>
<evidence type="ECO:0000256" key="1">
    <source>
        <dbReference type="ARBA" id="ARBA00022475"/>
    </source>
</evidence>
<evidence type="ECO:0000256" key="5">
    <source>
        <dbReference type="SAM" id="Phobius"/>
    </source>
</evidence>
<keyword evidence="3 5" id="KW-1133">Transmembrane helix</keyword>
<evidence type="ECO:0000259" key="6">
    <source>
        <dbReference type="PROSITE" id="PS50234"/>
    </source>
</evidence>
<dbReference type="InterPro" id="IPR002035">
    <property type="entry name" value="VWF_A"/>
</dbReference>
<dbReference type="SMART" id="SM00327">
    <property type="entry name" value="VWA"/>
    <property type="match status" value="1"/>
</dbReference>
<dbReference type="Gene3D" id="3.40.50.410">
    <property type="entry name" value="von Willebrand factor, type A domain"/>
    <property type="match status" value="1"/>
</dbReference>
<gene>
    <name evidence="7" type="ORF">IC612_02200</name>
</gene>
<organism evidence="7 8">
    <name type="scientific">Planobacterium oryzisoli</name>
    <dbReference type="NCBI Taxonomy" id="2771435"/>
    <lineage>
        <taxon>Bacteria</taxon>
        <taxon>Pseudomonadati</taxon>
        <taxon>Bacteroidota</taxon>
        <taxon>Flavobacteriia</taxon>
        <taxon>Flavobacteriales</taxon>
        <taxon>Weeksellaceae</taxon>
        <taxon>Chryseobacterium group</taxon>
        <taxon>Chryseobacterium</taxon>
    </lineage>
</organism>
<dbReference type="EMBL" id="JADKYY010000002">
    <property type="protein sequence ID" value="MBF5026608.1"/>
    <property type="molecule type" value="Genomic_DNA"/>
</dbReference>
<keyword evidence="2 5" id="KW-0812">Transmembrane</keyword>
<name>A0A930YUI4_9FLAO</name>